<sequence length="69" mass="7567">MDHRVQTRIMSTERAPEGRDSGPAGGSARGAPNQTLALAAMLFAVSMTFIDQTSRRRRPGRRAVTSPRR</sequence>
<organism evidence="2">
    <name type="scientific">Streptomyces pristinaespiralis</name>
    <dbReference type="NCBI Taxonomy" id="38300"/>
    <lineage>
        <taxon>Bacteria</taxon>
        <taxon>Bacillati</taxon>
        <taxon>Actinomycetota</taxon>
        <taxon>Actinomycetes</taxon>
        <taxon>Kitasatosporales</taxon>
        <taxon>Streptomycetaceae</taxon>
        <taxon>Streptomyces</taxon>
    </lineage>
</organism>
<name>A0A0M5INM8_STRPR</name>
<evidence type="ECO:0000313" key="2">
    <source>
        <dbReference type="EMBL" id="ALC22361.1"/>
    </source>
</evidence>
<feature type="compositionally biased region" description="Basic residues" evidence="1">
    <location>
        <begin position="55"/>
        <end position="69"/>
    </location>
</feature>
<dbReference type="Proteomes" id="UP000060513">
    <property type="component" value="Chromosome"/>
</dbReference>
<protein>
    <submittedName>
        <fullName evidence="2">MFS transporter</fullName>
    </submittedName>
</protein>
<dbReference type="KEGG" id="spri:SPRI_4055"/>
<feature type="region of interest" description="Disordered" evidence="1">
    <location>
        <begin position="1"/>
        <end position="32"/>
    </location>
</feature>
<gene>
    <name evidence="2" type="ORF">SPRI_4055</name>
</gene>
<accession>A0A0M5INM8</accession>
<evidence type="ECO:0000256" key="1">
    <source>
        <dbReference type="SAM" id="MobiDB-lite"/>
    </source>
</evidence>
<dbReference type="PATRIC" id="fig|38300.4.peg.4253"/>
<evidence type="ECO:0000313" key="3">
    <source>
        <dbReference type="Proteomes" id="UP000060513"/>
    </source>
</evidence>
<proteinExistence type="predicted"/>
<dbReference type="EMBL" id="CP011340">
    <property type="protein sequence ID" value="ALC22361.1"/>
    <property type="molecule type" value="Genomic_DNA"/>
</dbReference>
<reference evidence="2 3" key="1">
    <citation type="submission" date="2015-08" db="EMBL/GenBank/DDBJ databases">
        <title>Genome sequence of the pristinamycin over-producing bacterium Streptomyces pristinaespiralis HCCB10218.</title>
        <authorList>
            <person name="Tian J."/>
            <person name="Yang J."/>
            <person name="Li L."/>
            <person name="Ruan L."/>
            <person name="Wei W."/>
            <person name="Zheng G."/>
            <person name="Wei Z."/>
            <person name="Yang S."/>
            <person name="Ge M."/>
            <person name="Jiang W."/>
            <person name="Lu Y."/>
        </authorList>
    </citation>
    <scope>NUCLEOTIDE SEQUENCE [LARGE SCALE GENOMIC DNA]</scope>
    <source>
        <strain evidence="2 3">HCCB 10218</strain>
    </source>
</reference>
<dbReference type="STRING" id="38300.SPRI_4055"/>
<feature type="region of interest" description="Disordered" evidence="1">
    <location>
        <begin position="50"/>
        <end position="69"/>
    </location>
</feature>
<dbReference type="AlphaFoldDB" id="A0A0M5INM8"/>